<keyword evidence="3" id="KW-1185">Reference proteome</keyword>
<feature type="domain" description="Xylose isomerase-like TIM barrel" evidence="1">
    <location>
        <begin position="26"/>
        <end position="194"/>
    </location>
</feature>
<name>A0A3G2EBV9_9BURK</name>
<evidence type="ECO:0000313" key="3">
    <source>
        <dbReference type="Proteomes" id="UP000279594"/>
    </source>
</evidence>
<gene>
    <name evidence="2" type="ORF">D9M09_15505</name>
</gene>
<protein>
    <submittedName>
        <fullName evidence="2">Sugar phosphate isomerase/epimerase</fullName>
    </submittedName>
</protein>
<dbReference type="RefSeq" id="WP_121669804.1">
    <property type="nucleotide sequence ID" value="NZ_CP033019.1"/>
</dbReference>
<dbReference type="EMBL" id="CP033019">
    <property type="protein sequence ID" value="AYM77046.1"/>
    <property type="molecule type" value="Genomic_DNA"/>
</dbReference>
<dbReference type="InterPro" id="IPR013022">
    <property type="entry name" value="Xyl_isomerase-like_TIM-brl"/>
</dbReference>
<dbReference type="InterPro" id="IPR036237">
    <property type="entry name" value="Xyl_isomerase-like_sf"/>
</dbReference>
<sequence length="248" mass="26469">MSPVLVAASAYGASRVRQLGQSHFIDVVADAGGAGIEIRRELFTSDLPDLARMGAAVAARGLYCVYSTPIELWDADGLLRHELLQQMLDEAAHLGARYLKVSLGHYPAAPDVHALSAQLAAAPVALLVENDQTAHGGKLATMARFLAAARDIGLPVGLTFDIGNWRWVGEDAQQAARLLAPYVRYVHCKAVQDDGGRLSACAVSAADPAWRAVFAHFAPGVQRAIEFPLEATDLVAETGRYIQMLEAA</sequence>
<dbReference type="Pfam" id="PF01261">
    <property type="entry name" value="AP_endonuc_2"/>
    <property type="match status" value="1"/>
</dbReference>
<proteinExistence type="predicted"/>
<evidence type="ECO:0000313" key="2">
    <source>
        <dbReference type="EMBL" id="AYM77046.1"/>
    </source>
</evidence>
<dbReference type="Proteomes" id="UP000279594">
    <property type="component" value="Chromosome"/>
</dbReference>
<reference evidence="2 3" key="1">
    <citation type="submission" date="2018-10" db="EMBL/GenBank/DDBJ databases">
        <title>Effects of UV and annual dynamics of microbial communities in freshwater RAS systems.</title>
        <authorList>
            <person name="Bekkelund A.K."/>
            <person name="Hansen B.R."/>
            <person name="Stokken H."/>
            <person name="Eriksen B.F."/>
            <person name="Kashulin N.A."/>
        </authorList>
    </citation>
    <scope>NUCLEOTIDE SEQUENCE [LARGE SCALE GENOMIC DNA]</scope>
    <source>
        <strain evidence="2 3">BHSEK</strain>
    </source>
</reference>
<dbReference type="AlphaFoldDB" id="A0A3G2EBV9"/>
<dbReference type="SUPFAM" id="SSF51658">
    <property type="entry name" value="Xylose isomerase-like"/>
    <property type="match status" value="1"/>
</dbReference>
<organism evidence="2 3">
    <name type="scientific">Janthinobacterium agaricidamnosum</name>
    <dbReference type="NCBI Taxonomy" id="55508"/>
    <lineage>
        <taxon>Bacteria</taxon>
        <taxon>Pseudomonadati</taxon>
        <taxon>Pseudomonadota</taxon>
        <taxon>Betaproteobacteria</taxon>
        <taxon>Burkholderiales</taxon>
        <taxon>Oxalobacteraceae</taxon>
        <taxon>Janthinobacterium</taxon>
    </lineage>
</organism>
<dbReference type="Gene3D" id="3.20.20.150">
    <property type="entry name" value="Divalent-metal-dependent TIM barrel enzymes"/>
    <property type="match status" value="1"/>
</dbReference>
<dbReference type="GO" id="GO:0016853">
    <property type="term" value="F:isomerase activity"/>
    <property type="evidence" value="ECO:0007669"/>
    <property type="project" value="UniProtKB-KW"/>
</dbReference>
<accession>A0A3G2EBV9</accession>
<evidence type="ECO:0000259" key="1">
    <source>
        <dbReference type="Pfam" id="PF01261"/>
    </source>
</evidence>
<keyword evidence="2" id="KW-0413">Isomerase</keyword>